<evidence type="ECO:0000313" key="2">
    <source>
        <dbReference type="Proteomes" id="UP000789375"/>
    </source>
</evidence>
<reference evidence="1" key="1">
    <citation type="submission" date="2021-06" db="EMBL/GenBank/DDBJ databases">
        <authorList>
            <person name="Kallberg Y."/>
            <person name="Tangrot J."/>
            <person name="Rosling A."/>
        </authorList>
    </citation>
    <scope>NUCLEOTIDE SEQUENCE</scope>
    <source>
        <strain evidence="1">87-6 pot B 2015</strain>
    </source>
</reference>
<gene>
    <name evidence="1" type="ORF">FMOSSE_LOCUS5390</name>
</gene>
<protein>
    <submittedName>
        <fullName evidence="1">10120_t:CDS:1</fullName>
    </submittedName>
</protein>
<dbReference type="Pfam" id="PF00657">
    <property type="entry name" value="Lipase_GDSL"/>
    <property type="match status" value="1"/>
</dbReference>
<proteinExistence type="predicted"/>
<dbReference type="PANTHER" id="PTHR14209">
    <property type="entry name" value="ISOAMYL ACETATE-HYDROLYZING ESTERASE 1"/>
    <property type="match status" value="1"/>
</dbReference>
<sequence>MNQIVLFGDSLTEFSHHTDNKGWGAALQNLYVRKLDVLNRGFAGYNTEQGKLLLSHILPKKNHSIKSPKIYLLTIFFGANDAAIPPSNHFVPLDKYKENLKQLIKTVKDSDSPYYSPDTRILLISPPPLYEEDWEKYQKLIDRKIPRRLENTAKYAQTCVDLATELNIPVLNAWKLFMDKVTSSTENNHALSEFFVDGLHLSDLGNETLFHGLLDTIRMNWPELDPENLKSITPSWEDLVYNDPKWIMAQ</sequence>
<keyword evidence="2" id="KW-1185">Reference proteome</keyword>
<evidence type="ECO:0000313" key="1">
    <source>
        <dbReference type="EMBL" id="CAG8528492.1"/>
    </source>
</evidence>
<dbReference type="AlphaFoldDB" id="A0A9N9FDM7"/>
<dbReference type="Proteomes" id="UP000789375">
    <property type="component" value="Unassembled WGS sequence"/>
</dbReference>
<dbReference type="EMBL" id="CAJVPP010001013">
    <property type="protein sequence ID" value="CAG8528492.1"/>
    <property type="molecule type" value="Genomic_DNA"/>
</dbReference>
<dbReference type="GO" id="GO:0016788">
    <property type="term" value="F:hydrolase activity, acting on ester bonds"/>
    <property type="evidence" value="ECO:0007669"/>
    <property type="project" value="InterPro"/>
</dbReference>
<dbReference type="CDD" id="cd01838">
    <property type="entry name" value="Isoamyl_acetate_hydrolase_like"/>
    <property type="match status" value="1"/>
</dbReference>
<comment type="caution">
    <text evidence="1">The sequence shown here is derived from an EMBL/GenBank/DDBJ whole genome shotgun (WGS) entry which is preliminary data.</text>
</comment>
<dbReference type="InterPro" id="IPR045136">
    <property type="entry name" value="Iah1-like"/>
</dbReference>
<accession>A0A9N9FDM7</accession>
<dbReference type="InterPro" id="IPR001087">
    <property type="entry name" value="GDSL"/>
</dbReference>
<dbReference type="Gene3D" id="3.40.50.1110">
    <property type="entry name" value="SGNH hydrolase"/>
    <property type="match status" value="1"/>
</dbReference>
<dbReference type="SUPFAM" id="SSF52266">
    <property type="entry name" value="SGNH hydrolase"/>
    <property type="match status" value="1"/>
</dbReference>
<dbReference type="InterPro" id="IPR036514">
    <property type="entry name" value="SGNH_hydro_sf"/>
</dbReference>
<organism evidence="1 2">
    <name type="scientific">Funneliformis mosseae</name>
    <name type="common">Endomycorrhizal fungus</name>
    <name type="synonym">Glomus mosseae</name>
    <dbReference type="NCBI Taxonomy" id="27381"/>
    <lineage>
        <taxon>Eukaryota</taxon>
        <taxon>Fungi</taxon>
        <taxon>Fungi incertae sedis</taxon>
        <taxon>Mucoromycota</taxon>
        <taxon>Glomeromycotina</taxon>
        <taxon>Glomeromycetes</taxon>
        <taxon>Glomerales</taxon>
        <taxon>Glomeraceae</taxon>
        <taxon>Funneliformis</taxon>
    </lineage>
</organism>
<dbReference type="PANTHER" id="PTHR14209:SF19">
    <property type="entry name" value="ISOAMYL ACETATE-HYDROLYZING ESTERASE 1 HOMOLOG"/>
    <property type="match status" value="1"/>
</dbReference>
<name>A0A9N9FDM7_FUNMO</name>